<accession>A0A1J1HED9</accession>
<sequence>MNENFVSNLIKKNKNVDNLNKINSLISQMKLVDNNLKNLFLSEEVLNDHDSFLLFRGKVSKRIVDYSSLISHCNKIIFSEHIENNVKEEYEYHSRNVENYKRKLSLWWNTWEKDYHRLCMKLFLDKKKSDNYVETIEETNKNISHINLKDTRKMMMDEVNRMKNVKSELLESSQKLKKQDEIFNSFEMKLRSSAQLIFSLKKKAENDTRYVWYSFFFFLSICIYIILRRLGFIRAIITIIKLVFSVLFHIGNISLKVFTFIKKITSTNEIESEESSVNLVSDSITTNEL</sequence>
<evidence type="ECO:0000313" key="13">
    <source>
        <dbReference type="Proteomes" id="UP000220158"/>
    </source>
</evidence>
<feature type="transmembrane region" description="Helical" evidence="10">
    <location>
        <begin position="210"/>
        <end position="227"/>
    </location>
</feature>
<dbReference type="OrthoDB" id="365988at2759"/>
<keyword evidence="6 10" id="KW-1133">Transmembrane helix</keyword>
<dbReference type="InterPro" id="IPR056173">
    <property type="entry name" value="Sec20_C"/>
</dbReference>
<name>A0A1J1HED9_PLARL</name>
<evidence type="ECO:0000313" key="12">
    <source>
        <dbReference type="EMBL" id="CRH02418.1"/>
    </source>
</evidence>
<feature type="transmembrane region" description="Helical" evidence="10">
    <location>
        <begin position="233"/>
        <end position="255"/>
    </location>
</feature>
<keyword evidence="7" id="KW-0175">Coiled coil</keyword>
<evidence type="ECO:0000256" key="4">
    <source>
        <dbReference type="ARBA" id="ARBA00022824"/>
    </source>
</evidence>
<dbReference type="GO" id="GO:0006890">
    <property type="term" value="P:retrograde vesicle-mediated transport, Golgi to endoplasmic reticulum"/>
    <property type="evidence" value="ECO:0007669"/>
    <property type="project" value="InterPro"/>
</dbReference>
<keyword evidence="8 10" id="KW-0472">Membrane</keyword>
<gene>
    <name evidence="12" type="ORF">PRELSG_1414700</name>
</gene>
<dbReference type="GO" id="GO:0005789">
    <property type="term" value="C:endoplasmic reticulum membrane"/>
    <property type="evidence" value="ECO:0007669"/>
    <property type="project" value="UniProtKB-SubCell"/>
</dbReference>
<comment type="subcellular location">
    <subcellularLocation>
        <location evidence="1">Endoplasmic reticulum membrane</location>
        <topology evidence="1">Single-pass type IV membrane protein</topology>
    </subcellularLocation>
</comment>
<proteinExistence type="inferred from homology"/>
<evidence type="ECO:0000256" key="3">
    <source>
        <dbReference type="ARBA" id="ARBA00022692"/>
    </source>
</evidence>
<comment type="similarity">
    <text evidence="9">Belongs to the SEC20 family.</text>
</comment>
<dbReference type="RefSeq" id="XP_028534938.1">
    <property type="nucleotide sequence ID" value="XM_028679201.1"/>
</dbReference>
<protein>
    <submittedName>
        <fullName evidence="12">Protein transport protein SEC20, putative</fullName>
    </submittedName>
</protein>
<dbReference type="GO" id="GO:0031201">
    <property type="term" value="C:SNARE complex"/>
    <property type="evidence" value="ECO:0007669"/>
    <property type="project" value="TreeGrafter"/>
</dbReference>
<dbReference type="KEGG" id="prel:PRELSG_1414700"/>
<keyword evidence="13" id="KW-1185">Reference proteome</keyword>
<keyword evidence="2" id="KW-0813">Transport</keyword>
<evidence type="ECO:0000256" key="8">
    <source>
        <dbReference type="ARBA" id="ARBA00023136"/>
    </source>
</evidence>
<dbReference type="VEuPathDB" id="PlasmoDB:PRELSG_1414700"/>
<dbReference type="GeneID" id="39738578"/>
<evidence type="ECO:0000256" key="5">
    <source>
        <dbReference type="ARBA" id="ARBA00022892"/>
    </source>
</evidence>
<evidence type="ECO:0000256" key="7">
    <source>
        <dbReference type="ARBA" id="ARBA00023054"/>
    </source>
</evidence>
<evidence type="ECO:0000256" key="1">
    <source>
        <dbReference type="ARBA" id="ARBA00004163"/>
    </source>
</evidence>
<dbReference type="Proteomes" id="UP000220158">
    <property type="component" value="Chromosome 14"/>
</dbReference>
<evidence type="ECO:0000256" key="10">
    <source>
        <dbReference type="SAM" id="Phobius"/>
    </source>
</evidence>
<evidence type="ECO:0000256" key="2">
    <source>
        <dbReference type="ARBA" id="ARBA00022448"/>
    </source>
</evidence>
<reference evidence="12 13" key="1">
    <citation type="submission" date="2015-04" db="EMBL/GenBank/DDBJ databases">
        <authorList>
            <consortium name="Pathogen Informatics"/>
        </authorList>
    </citation>
    <scope>NUCLEOTIDE SEQUENCE [LARGE SCALE GENOMIC DNA]</scope>
    <source>
        <strain evidence="12 13">SGS1</strain>
    </source>
</reference>
<dbReference type="GO" id="GO:0005484">
    <property type="term" value="F:SNAP receptor activity"/>
    <property type="evidence" value="ECO:0007669"/>
    <property type="project" value="InterPro"/>
</dbReference>
<evidence type="ECO:0000256" key="9">
    <source>
        <dbReference type="ARBA" id="ARBA00037934"/>
    </source>
</evidence>
<keyword evidence="5" id="KW-0931">ER-Golgi transport</keyword>
<evidence type="ECO:0000256" key="6">
    <source>
        <dbReference type="ARBA" id="ARBA00022989"/>
    </source>
</evidence>
<dbReference type="InterPro" id="IPR005606">
    <property type="entry name" value="Sec20"/>
</dbReference>
<dbReference type="AlphaFoldDB" id="A0A1J1HED9"/>
<dbReference type="PANTHER" id="PTHR12825">
    <property type="entry name" value="BNIP1-RELATED"/>
    <property type="match status" value="1"/>
</dbReference>
<evidence type="ECO:0000259" key="11">
    <source>
        <dbReference type="Pfam" id="PF03908"/>
    </source>
</evidence>
<keyword evidence="3 10" id="KW-0812">Transmembrane</keyword>
<feature type="domain" description="Sec20 C-terminal" evidence="11">
    <location>
        <begin position="147"/>
        <end position="230"/>
    </location>
</feature>
<dbReference type="Pfam" id="PF03908">
    <property type="entry name" value="Sec20"/>
    <property type="match status" value="1"/>
</dbReference>
<dbReference type="EMBL" id="LN835309">
    <property type="protein sequence ID" value="CRH02418.1"/>
    <property type="molecule type" value="Genomic_DNA"/>
</dbReference>
<organism evidence="12 13">
    <name type="scientific">Plasmodium relictum</name>
    <dbReference type="NCBI Taxonomy" id="85471"/>
    <lineage>
        <taxon>Eukaryota</taxon>
        <taxon>Sar</taxon>
        <taxon>Alveolata</taxon>
        <taxon>Apicomplexa</taxon>
        <taxon>Aconoidasida</taxon>
        <taxon>Haemosporida</taxon>
        <taxon>Plasmodiidae</taxon>
        <taxon>Plasmodium</taxon>
        <taxon>Plasmodium (Haemamoeba)</taxon>
    </lineage>
</organism>
<keyword evidence="4" id="KW-0256">Endoplasmic reticulum</keyword>
<dbReference type="PANTHER" id="PTHR12825:SF0">
    <property type="entry name" value="VESICLE TRANSPORT PROTEIN SEC20"/>
    <property type="match status" value="1"/>
</dbReference>
<dbReference type="OMA" id="NDTRYVW"/>